<evidence type="ECO:0000256" key="1">
    <source>
        <dbReference type="SAM" id="MobiDB-lite"/>
    </source>
</evidence>
<feature type="region of interest" description="Disordered" evidence="1">
    <location>
        <begin position="116"/>
        <end position="139"/>
    </location>
</feature>
<feature type="compositionally biased region" description="Polar residues" evidence="1">
    <location>
        <begin position="128"/>
        <end position="139"/>
    </location>
</feature>
<dbReference type="AlphaFoldDB" id="A0AAN6EWH9"/>
<proteinExistence type="predicted"/>
<name>A0AAN6EWH9_EXODE</name>
<comment type="caution">
    <text evidence="2">The sequence shown here is derived from an EMBL/GenBank/DDBJ whole genome shotgun (WGS) entry which is preliminary data.</text>
</comment>
<dbReference type="EMBL" id="JAJGCB010000008">
    <property type="protein sequence ID" value="KAJ8991210.1"/>
    <property type="molecule type" value="Genomic_DNA"/>
</dbReference>
<feature type="compositionally biased region" description="Basic and acidic residues" evidence="1">
    <location>
        <begin position="37"/>
        <end position="47"/>
    </location>
</feature>
<reference evidence="2" key="1">
    <citation type="submission" date="2023-01" db="EMBL/GenBank/DDBJ databases">
        <title>Exophiala dermititidis isolated from Cystic Fibrosis Patient.</title>
        <authorList>
            <person name="Kurbessoian T."/>
            <person name="Crocker A."/>
            <person name="Murante D."/>
            <person name="Hogan D.A."/>
            <person name="Stajich J.E."/>
        </authorList>
    </citation>
    <scope>NUCLEOTIDE SEQUENCE</scope>
    <source>
        <strain evidence="2">Ex8</strain>
    </source>
</reference>
<evidence type="ECO:0000313" key="2">
    <source>
        <dbReference type="EMBL" id="KAJ8991210.1"/>
    </source>
</evidence>
<feature type="compositionally biased region" description="Low complexity" evidence="1">
    <location>
        <begin position="117"/>
        <end position="127"/>
    </location>
</feature>
<evidence type="ECO:0000313" key="3">
    <source>
        <dbReference type="Proteomes" id="UP001161757"/>
    </source>
</evidence>
<protein>
    <submittedName>
        <fullName evidence="2">Uncharacterized protein</fullName>
    </submittedName>
</protein>
<feature type="region of interest" description="Disordered" evidence="1">
    <location>
        <begin position="16"/>
        <end position="47"/>
    </location>
</feature>
<accession>A0AAN6EWH9</accession>
<gene>
    <name evidence="2" type="ORF">HRR80_004556</name>
</gene>
<sequence>MSWKLAELRWRQDVGLQQSSWERGAGPQKGKQSMTTKDQDVETQRHEEDCSRHRPCFTSFGYGSSAYSTYGFMCTPPQPKAKVILPAQNLSVLSPGTSTSSTAPLLGFRRHSTELFNSSTSNPSPTNLDSQTVVTASGV</sequence>
<organism evidence="2 3">
    <name type="scientific">Exophiala dermatitidis</name>
    <name type="common">Black yeast-like fungus</name>
    <name type="synonym">Wangiella dermatitidis</name>
    <dbReference type="NCBI Taxonomy" id="5970"/>
    <lineage>
        <taxon>Eukaryota</taxon>
        <taxon>Fungi</taxon>
        <taxon>Dikarya</taxon>
        <taxon>Ascomycota</taxon>
        <taxon>Pezizomycotina</taxon>
        <taxon>Eurotiomycetes</taxon>
        <taxon>Chaetothyriomycetidae</taxon>
        <taxon>Chaetothyriales</taxon>
        <taxon>Herpotrichiellaceae</taxon>
        <taxon>Exophiala</taxon>
    </lineage>
</organism>
<dbReference type="Proteomes" id="UP001161757">
    <property type="component" value="Unassembled WGS sequence"/>
</dbReference>